<evidence type="ECO:0000259" key="2">
    <source>
        <dbReference type="PROSITE" id="PS51406"/>
    </source>
</evidence>
<dbReference type="CDD" id="cd00087">
    <property type="entry name" value="FReD"/>
    <property type="match status" value="1"/>
</dbReference>
<proteinExistence type="predicted"/>
<dbReference type="Gene3D" id="3.90.215.10">
    <property type="entry name" value="Gamma Fibrinogen, chain A, domain 1"/>
    <property type="match status" value="1"/>
</dbReference>
<gene>
    <name evidence="3" type="primary">LOC100010647</name>
</gene>
<dbReference type="OMA" id="ECAFTEG"/>
<dbReference type="Bgee" id="ENSMODG00000005485">
    <property type="expression patterns" value="Expressed in lung and 16 other cell types or tissues"/>
</dbReference>
<keyword evidence="1" id="KW-0732">Signal</keyword>
<organism evidence="3 4">
    <name type="scientific">Monodelphis domestica</name>
    <name type="common">Gray short-tailed opossum</name>
    <dbReference type="NCBI Taxonomy" id="13616"/>
    <lineage>
        <taxon>Eukaryota</taxon>
        <taxon>Metazoa</taxon>
        <taxon>Chordata</taxon>
        <taxon>Craniata</taxon>
        <taxon>Vertebrata</taxon>
        <taxon>Euteleostomi</taxon>
        <taxon>Mammalia</taxon>
        <taxon>Metatheria</taxon>
        <taxon>Didelphimorphia</taxon>
        <taxon>Didelphidae</taxon>
        <taxon>Monodelphis</taxon>
    </lineage>
</organism>
<feature type="domain" description="Fibrinogen C-terminal" evidence="2">
    <location>
        <begin position="35"/>
        <end position="276"/>
    </location>
</feature>
<dbReference type="InterPro" id="IPR036056">
    <property type="entry name" value="Fibrinogen-like_C"/>
</dbReference>
<dbReference type="Pfam" id="PF00147">
    <property type="entry name" value="Fibrinogen_C"/>
    <property type="match status" value="1"/>
</dbReference>
<dbReference type="Ensembl" id="ENSMODT00000006917.4">
    <property type="protein sequence ID" value="ENSMODP00000006779.4"/>
    <property type="gene ID" value="ENSMODG00000005485.4"/>
</dbReference>
<dbReference type="NCBIfam" id="NF040941">
    <property type="entry name" value="GGGWT_bact"/>
    <property type="match status" value="1"/>
</dbReference>
<reference evidence="3" key="2">
    <citation type="submission" date="2025-08" db="UniProtKB">
        <authorList>
            <consortium name="Ensembl"/>
        </authorList>
    </citation>
    <scope>IDENTIFICATION</scope>
</reference>
<dbReference type="GO" id="GO:0050776">
    <property type="term" value="P:regulation of immune response"/>
    <property type="evidence" value="ECO:0000318"/>
    <property type="project" value="GO_Central"/>
</dbReference>
<dbReference type="KEGG" id="mdo:100010647"/>
<dbReference type="InParanoid" id="F7CFZ3"/>
<sequence length="282" mass="31414">MAAVTRASLGLIIFLLSALPVRPGTVKERVIMKTAKLKSQGKDCSQIWVDNPMAPSGVYAIKPDGAPAAFQAYCDMRKDGGWTVFQRRTGGNGKPLEFNRAWREYDQGFGDVEGEHWLGLANIYLLTHQPGILAQLRLDLHNFQNESRYALYNSFQISDEASFYRLSLGRYSGNAGDSFRGKNWSGAASQEGSAFSTLDRDHDSCNPCISGDIAFNDCSHWHGDAGWWFSDCGVANLHGDWHPEEDHRGWGSDLHWETWSSFESLKATEMKVKIVRASATKA</sequence>
<dbReference type="GO" id="GO:0005615">
    <property type="term" value="C:extracellular space"/>
    <property type="evidence" value="ECO:0000318"/>
    <property type="project" value="GO_Central"/>
</dbReference>
<dbReference type="SMART" id="SM00186">
    <property type="entry name" value="FBG"/>
    <property type="match status" value="1"/>
</dbReference>
<dbReference type="GO" id="GO:0050868">
    <property type="term" value="P:negative regulation of T cell activation"/>
    <property type="evidence" value="ECO:0000318"/>
    <property type="project" value="GO_Central"/>
</dbReference>
<dbReference type="PANTHER" id="PTHR19143">
    <property type="entry name" value="FIBRINOGEN/TENASCIN/ANGIOPOEITIN"/>
    <property type="match status" value="1"/>
</dbReference>
<dbReference type="InterPro" id="IPR002181">
    <property type="entry name" value="Fibrinogen_a/b/g_C_dom"/>
</dbReference>
<name>F7CFZ3_MONDO</name>
<evidence type="ECO:0000256" key="1">
    <source>
        <dbReference type="SAM" id="SignalP"/>
    </source>
</evidence>
<dbReference type="PANTHER" id="PTHR19143:SF263">
    <property type="entry name" value="FIBRINOGEN-LIKE PROTEIN 1"/>
    <property type="match status" value="1"/>
</dbReference>
<dbReference type="PROSITE" id="PS51406">
    <property type="entry name" value="FIBRINOGEN_C_2"/>
    <property type="match status" value="1"/>
</dbReference>
<dbReference type="HOGENOM" id="CLU_038628_6_0_1"/>
<evidence type="ECO:0000313" key="3">
    <source>
        <dbReference type="Ensembl" id="ENSMODP00000006779.4"/>
    </source>
</evidence>
<dbReference type="eggNOG" id="KOG2579">
    <property type="taxonomic scope" value="Eukaryota"/>
</dbReference>
<feature type="signal peptide" evidence="1">
    <location>
        <begin position="1"/>
        <end position="23"/>
    </location>
</feature>
<dbReference type="SUPFAM" id="SSF56496">
    <property type="entry name" value="Fibrinogen C-terminal domain-like"/>
    <property type="match status" value="1"/>
</dbReference>
<dbReference type="Proteomes" id="UP000002280">
    <property type="component" value="Chromosome 8"/>
</dbReference>
<evidence type="ECO:0000313" key="4">
    <source>
        <dbReference type="Proteomes" id="UP000002280"/>
    </source>
</evidence>
<reference evidence="3 4" key="1">
    <citation type="journal article" date="2007" name="Nature">
        <title>Genome of the marsupial Monodelphis domestica reveals innovation in non-coding sequences.</title>
        <authorList>
            <person name="Mikkelsen T.S."/>
            <person name="Wakefield M.J."/>
            <person name="Aken B."/>
            <person name="Amemiya C.T."/>
            <person name="Chang J.L."/>
            <person name="Duke S."/>
            <person name="Garber M."/>
            <person name="Gentles A.J."/>
            <person name="Goodstadt L."/>
            <person name="Heger A."/>
            <person name="Jurka J."/>
            <person name="Kamal M."/>
            <person name="Mauceli E."/>
            <person name="Searle S.M."/>
            <person name="Sharpe T."/>
            <person name="Baker M.L."/>
            <person name="Batzer M.A."/>
            <person name="Benos P.V."/>
            <person name="Belov K."/>
            <person name="Clamp M."/>
            <person name="Cook A."/>
            <person name="Cuff J."/>
            <person name="Das R."/>
            <person name="Davidow L."/>
            <person name="Deakin J.E."/>
            <person name="Fazzari M.J."/>
            <person name="Glass J.L."/>
            <person name="Grabherr M."/>
            <person name="Greally J.M."/>
            <person name="Gu W."/>
            <person name="Hore T.A."/>
            <person name="Huttley G.A."/>
            <person name="Kleber M."/>
            <person name="Jirtle R.L."/>
            <person name="Koina E."/>
            <person name="Lee J.T."/>
            <person name="Mahony S."/>
            <person name="Marra M.A."/>
            <person name="Miller R.D."/>
            <person name="Nicholls R.D."/>
            <person name="Oda M."/>
            <person name="Papenfuss A.T."/>
            <person name="Parra Z.E."/>
            <person name="Pollock D.D."/>
            <person name="Ray D.A."/>
            <person name="Schein J.E."/>
            <person name="Speed T.P."/>
            <person name="Thompson K."/>
            <person name="VandeBerg J.L."/>
            <person name="Wade C.M."/>
            <person name="Walker J.A."/>
            <person name="Waters P.D."/>
            <person name="Webber C."/>
            <person name="Weidman J.R."/>
            <person name="Xie X."/>
            <person name="Zody M.C."/>
            <person name="Baldwin J."/>
            <person name="Abdouelleil A."/>
            <person name="Abdulkadir J."/>
            <person name="Abebe A."/>
            <person name="Abera B."/>
            <person name="Abreu J."/>
            <person name="Acer S.C."/>
            <person name="Aftuck L."/>
            <person name="Alexander A."/>
            <person name="An P."/>
            <person name="Anderson E."/>
            <person name="Anderson S."/>
            <person name="Arachi H."/>
            <person name="Azer M."/>
            <person name="Bachantsang P."/>
            <person name="Barry A."/>
            <person name="Bayul T."/>
            <person name="Berlin A."/>
            <person name="Bessette D."/>
            <person name="Bloom T."/>
            <person name="Bloom T."/>
            <person name="Boguslavskiy L."/>
            <person name="Bonnet C."/>
            <person name="Boukhgalter B."/>
            <person name="Bourzgui I."/>
            <person name="Brown A."/>
            <person name="Cahill P."/>
            <person name="Channer S."/>
            <person name="Cheshatsang Y."/>
            <person name="Chuda L."/>
            <person name="Citroen M."/>
            <person name="Collymore A."/>
            <person name="Cooke P."/>
            <person name="Costello M."/>
            <person name="D'Aco K."/>
            <person name="Daza R."/>
            <person name="De Haan G."/>
            <person name="DeGray S."/>
            <person name="DeMaso C."/>
            <person name="Dhargay N."/>
            <person name="Dooley K."/>
            <person name="Dooley E."/>
            <person name="Doricent M."/>
            <person name="Dorje P."/>
            <person name="Dorjee K."/>
            <person name="Dupes A."/>
            <person name="Elong R."/>
            <person name="Falk J."/>
            <person name="Farina A."/>
            <person name="Faro S."/>
            <person name="Ferguson D."/>
            <person name="Fisher S."/>
            <person name="Foley C.D."/>
            <person name="Franke A."/>
            <person name="Friedrich D."/>
            <person name="Gadbois L."/>
            <person name="Gearin G."/>
            <person name="Gearin C.R."/>
            <person name="Giannoukos G."/>
            <person name="Goode T."/>
            <person name="Graham J."/>
            <person name="Grandbois E."/>
            <person name="Grewal S."/>
            <person name="Gyaltsen K."/>
            <person name="Hafez N."/>
            <person name="Hagos B."/>
            <person name="Hall J."/>
            <person name="Henson C."/>
            <person name="Hollinger A."/>
            <person name="Honan T."/>
            <person name="Huard M.D."/>
            <person name="Hughes L."/>
            <person name="Hurhula B."/>
            <person name="Husby M.E."/>
            <person name="Kamat A."/>
            <person name="Kanga B."/>
            <person name="Kashin S."/>
            <person name="Khazanovich D."/>
            <person name="Kisner P."/>
            <person name="Lance K."/>
            <person name="Lara M."/>
            <person name="Lee W."/>
            <person name="Lennon N."/>
            <person name="Letendre F."/>
            <person name="LeVine R."/>
            <person name="Lipovsky A."/>
            <person name="Liu X."/>
            <person name="Liu J."/>
            <person name="Liu S."/>
            <person name="Lokyitsang T."/>
            <person name="Lokyitsang Y."/>
            <person name="Lubonja R."/>
            <person name="Lui A."/>
            <person name="MacDonald P."/>
            <person name="Magnisalis V."/>
            <person name="Maru K."/>
            <person name="Matthews C."/>
            <person name="McCusker W."/>
            <person name="McDonough S."/>
            <person name="Mehta T."/>
            <person name="Meldrim J."/>
            <person name="Meneus L."/>
            <person name="Mihai O."/>
            <person name="Mihalev A."/>
            <person name="Mihova T."/>
            <person name="Mittelman R."/>
            <person name="Mlenga V."/>
            <person name="Montmayeur A."/>
            <person name="Mulrain L."/>
            <person name="Navidi A."/>
            <person name="Naylor J."/>
            <person name="Negash T."/>
            <person name="Nguyen T."/>
            <person name="Nguyen N."/>
            <person name="Nicol R."/>
            <person name="Norbu C."/>
            <person name="Norbu N."/>
            <person name="Novod N."/>
            <person name="O'Neill B."/>
            <person name="Osman S."/>
            <person name="Markiewicz E."/>
            <person name="Oyono O.L."/>
            <person name="Patti C."/>
            <person name="Phunkhang P."/>
            <person name="Pierre F."/>
            <person name="Priest M."/>
            <person name="Raghuraman S."/>
            <person name="Rege F."/>
            <person name="Reyes R."/>
            <person name="Rise C."/>
            <person name="Rogov P."/>
            <person name="Ross K."/>
            <person name="Ryan E."/>
            <person name="Settipalli S."/>
            <person name="Shea T."/>
            <person name="Sherpa N."/>
            <person name="Shi L."/>
            <person name="Shih D."/>
            <person name="Sparrow T."/>
            <person name="Spaulding J."/>
            <person name="Stalker J."/>
            <person name="Stange-Thomann N."/>
            <person name="Stavropoulos S."/>
            <person name="Stone C."/>
            <person name="Strader C."/>
            <person name="Tesfaye S."/>
            <person name="Thomson T."/>
            <person name="Thoulutsang Y."/>
            <person name="Thoulutsang D."/>
            <person name="Topham K."/>
            <person name="Topping I."/>
            <person name="Tsamla T."/>
            <person name="Vassiliev H."/>
            <person name="Vo A."/>
            <person name="Wangchuk T."/>
            <person name="Wangdi T."/>
            <person name="Weiand M."/>
            <person name="Wilkinson J."/>
            <person name="Wilson A."/>
            <person name="Yadav S."/>
            <person name="Young G."/>
            <person name="Yu Q."/>
            <person name="Zembek L."/>
            <person name="Zhong D."/>
            <person name="Zimmer A."/>
            <person name="Zwirko Z."/>
            <person name="Jaffe D.B."/>
            <person name="Alvarez P."/>
            <person name="Brockman W."/>
            <person name="Butler J."/>
            <person name="Chin C."/>
            <person name="Gnerre S."/>
            <person name="MacCallum I."/>
            <person name="Graves J.A."/>
            <person name="Ponting C.P."/>
            <person name="Breen M."/>
            <person name="Samollow P.B."/>
            <person name="Lander E.S."/>
            <person name="Lindblad-Toh K."/>
        </authorList>
    </citation>
    <scope>NUCLEOTIDE SEQUENCE [LARGE SCALE GENOMIC DNA]</scope>
</reference>
<dbReference type="InterPro" id="IPR050373">
    <property type="entry name" value="Fibrinogen_C-term_domain"/>
</dbReference>
<dbReference type="AlphaFoldDB" id="F7CFZ3"/>
<dbReference type="GeneTree" id="ENSGT00940000164836"/>
<dbReference type="InterPro" id="IPR014716">
    <property type="entry name" value="Fibrinogen_a/b/g_C_1"/>
</dbReference>
<dbReference type="RefSeq" id="XP_056653534.1">
    <property type="nucleotide sequence ID" value="XM_056797556.1"/>
</dbReference>
<feature type="chain" id="PRO_5023898089" evidence="1">
    <location>
        <begin position="24"/>
        <end position="282"/>
    </location>
</feature>
<accession>F7CFZ3</accession>
<reference evidence="3" key="3">
    <citation type="submission" date="2025-09" db="UniProtKB">
        <authorList>
            <consortium name="Ensembl"/>
        </authorList>
    </citation>
    <scope>IDENTIFICATION</scope>
</reference>
<keyword evidence="4" id="KW-1185">Reference proteome</keyword>
<protein>
    <submittedName>
        <fullName evidence="3">Fibrinogen-like protein 1</fullName>
    </submittedName>
</protein>
<dbReference type="OrthoDB" id="7940501at2759"/>
<dbReference type="GeneID" id="100010647"/>